<dbReference type="EMBL" id="CP023778">
    <property type="protein sequence ID" value="ATL69212.1"/>
    <property type="molecule type" value="Genomic_DNA"/>
</dbReference>
<evidence type="ECO:0000313" key="3">
    <source>
        <dbReference type="Proteomes" id="UP000221961"/>
    </source>
</evidence>
<name>A0A291RPX5_9NOCA</name>
<dbReference type="GO" id="GO:0004803">
    <property type="term" value="F:transposase activity"/>
    <property type="evidence" value="ECO:0007669"/>
    <property type="project" value="InterPro"/>
</dbReference>
<dbReference type="PANTHER" id="PTHR30007:SF1">
    <property type="entry name" value="BLR1914 PROTEIN"/>
    <property type="match status" value="1"/>
</dbReference>
<protein>
    <recommendedName>
        <fullName evidence="1">Transposase IS4-like domain-containing protein</fullName>
    </recommendedName>
</protein>
<dbReference type="AlphaFoldDB" id="A0A291RPX5"/>
<dbReference type="KEGG" id="ntp:CRH09_26580"/>
<dbReference type="Proteomes" id="UP000221961">
    <property type="component" value="Chromosome"/>
</dbReference>
<evidence type="ECO:0000313" key="2">
    <source>
        <dbReference type="EMBL" id="ATL69212.1"/>
    </source>
</evidence>
<dbReference type="PANTHER" id="PTHR30007">
    <property type="entry name" value="PHP DOMAIN PROTEIN"/>
    <property type="match status" value="1"/>
</dbReference>
<dbReference type="InterPro" id="IPR002559">
    <property type="entry name" value="Transposase_11"/>
</dbReference>
<accession>A0A291RPX5</accession>
<organism evidence="2 3">
    <name type="scientific">Nocardia terpenica</name>
    <dbReference type="NCBI Taxonomy" id="455432"/>
    <lineage>
        <taxon>Bacteria</taxon>
        <taxon>Bacillati</taxon>
        <taxon>Actinomycetota</taxon>
        <taxon>Actinomycetes</taxon>
        <taxon>Mycobacteriales</taxon>
        <taxon>Nocardiaceae</taxon>
        <taxon>Nocardia</taxon>
    </lineage>
</organism>
<reference evidence="2 3" key="1">
    <citation type="submission" date="2017-10" db="EMBL/GenBank/DDBJ databases">
        <title>Comparative genomics between pathogenic Norcardia.</title>
        <authorList>
            <person name="Zeng L."/>
        </authorList>
    </citation>
    <scope>NUCLEOTIDE SEQUENCE [LARGE SCALE GENOMIC DNA]</scope>
    <source>
        <strain evidence="2 3">NC_YFY_NT001</strain>
    </source>
</reference>
<dbReference type="GO" id="GO:0006313">
    <property type="term" value="P:DNA transposition"/>
    <property type="evidence" value="ECO:0007669"/>
    <property type="project" value="InterPro"/>
</dbReference>
<gene>
    <name evidence="2" type="ORF">CRH09_26580</name>
</gene>
<dbReference type="GO" id="GO:0003677">
    <property type="term" value="F:DNA binding"/>
    <property type="evidence" value="ECO:0007669"/>
    <property type="project" value="InterPro"/>
</dbReference>
<dbReference type="Pfam" id="PF01609">
    <property type="entry name" value="DDE_Tnp_1"/>
    <property type="match status" value="1"/>
</dbReference>
<evidence type="ECO:0000259" key="1">
    <source>
        <dbReference type="Pfam" id="PF01609"/>
    </source>
</evidence>
<proteinExistence type="predicted"/>
<sequence>MPPVLAPPNPLVGYEPADHAIGRSRGGLTTKAHLVTDGAGRGLAVLITPGQSADSPMLPNVLAAVAVPRLGGDPPRRIPEMVIADKAYSAASNRTLLRRKHIHAVIPERADQITNRKRKGRHGGRPPIFDTTAYKRRNVVEACQAQCMRSYGSAG</sequence>
<feature type="domain" description="Transposase IS4-like" evidence="1">
    <location>
        <begin position="19"/>
        <end position="141"/>
    </location>
</feature>